<evidence type="ECO:0000313" key="6">
    <source>
        <dbReference type="Proteomes" id="UP001234354"/>
    </source>
</evidence>
<proteinExistence type="predicted"/>
<feature type="compositionally biased region" description="Pro residues" evidence="2">
    <location>
        <begin position="172"/>
        <end position="185"/>
    </location>
</feature>
<dbReference type="GO" id="GO:0000156">
    <property type="term" value="F:phosphorelay response regulator activity"/>
    <property type="evidence" value="ECO:0007669"/>
    <property type="project" value="InterPro"/>
</dbReference>
<dbReference type="SMART" id="SM00850">
    <property type="entry name" value="LytTR"/>
    <property type="match status" value="1"/>
</dbReference>
<dbReference type="RefSeq" id="WP_306992882.1">
    <property type="nucleotide sequence ID" value="NZ_JAUTBB010000001.1"/>
</dbReference>
<dbReference type="AlphaFoldDB" id="A0AAW8GBZ7"/>
<evidence type="ECO:0000256" key="2">
    <source>
        <dbReference type="SAM" id="MobiDB-lite"/>
    </source>
</evidence>
<sequence length="300" mass="31796">MKQRNFDLCAVLAVFVAYTVTLRFALGLDLAGSLLGGLANTLPVVLFGLAVRRIVVRYLIGKPATVQLLAHAVLCAMFMLLSYWLLIVLLGFFFGAAPDGFVVRPFKGGGAAWQSLQNFTTYALIAAASYLSVQMRVAAPAGAGQTAGAPAGDLAVQAAETAQEFDSAPALDPVPEPAPSLTPPEPEARMDAALSRYFVRIGDELRPLDIGSVVCIGGAGDYAEVTTLTGKHLVRVTLAEFAGSLDPAKYVRVHRSWIVNTDRIARLESAGGGRLLLHLETGQTISTSREGASLLRSRVL</sequence>
<dbReference type="EMBL" id="JAUTBB010000001">
    <property type="protein sequence ID" value="MDQ1119675.1"/>
    <property type="molecule type" value="Genomic_DNA"/>
</dbReference>
<accession>A0AAW8GBZ7</accession>
<evidence type="ECO:0000313" key="5">
    <source>
        <dbReference type="EMBL" id="MDQ1119675.1"/>
    </source>
</evidence>
<evidence type="ECO:0000256" key="1">
    <source>
        <dbReference type="ARBA" id="ARBA00023012"/>
    </source>
</evidence>
<organism evidence="5 6">
    <name type="scientific">Pseudoxanthomonas winnipegensis</name>
    <dbReference type="NCBI Taxonomy" id="2480810"/>
    <lineage>
        <taxon>Bacteria</taxon>
        <taxon>Pseudomonadati</taxon>
        <taxon>Pseudomonadota</taxon>
        <taxon>Gammaproteobacteria</taxon>
        <taxon>Lysobacterales</taxon>
        <taxon>Lysobacteraceae</taxon>
        <taxon>Pseudoxanthomonas</taxon>
    </lineage>
</organism>
<feature type="transmembrane region" description="Helical" evidence="3">
    <location>
        <begin position="37"/>
        <end position="56"/>
    </location>
</feature>
<name>A0AAW8GBZ7_9GAMM</name>
<dbReference type="PROSITE" id="PS50930">
    <property type="entry name" value="HTH_LYTTR"/>
    <property type="match status" value="1"/>
</dbReference>
<protein>
    <recommendedName>
        <fullName evidence="4">HTH LytTR-type domain-containing protein</fullName>
    </recommendedName>
</protein>
<comment type="caution">
    <text evidence="5">The sequence shown here is derived from an EMBL/GenBank/DDBJ whole genome shotgun (WGS) entry which is preliminary data.</text>
</comment>
<reference evidence="5" key="1">
    <citation type="submission" date="2023-07" db="EMBL/GenBank/DDBJ databases">
        <title>Functional and genomic diversity of the sorghum phyllosphere microbiome.</title>
        <authorList>
            <person name="Shade A."/>
        </authorList>
    </citation>
    <scope>NUCLEOTIDE SEQUENCE</scope>
    <source>
        <strain evidence="5">SORGH_AS_0908</strain>
    </source>
</reference>
<evidence type="ECO:0000259" key="4">
    <source>
        <dbReference type="PROSITE" id="PS50930"/>
    </source>
</evidence>
<dbReference type="PANTHER" id="PTHR37299">
    <property type="entry name" value="TRANSCRIPTIONAL REGULATOR-RELATED"/>
    <property type="match status" value="1"/>
</dbReference>
<dbReference type="Pfam" id="PF04397">
    <property type="entry name" value="LytTR"/>
    <property type="match status" value="1"/>
</dbReference>
<dbReference type="InterPro" id="IPR007492">
    <property type="entry name" value="LytTR_DNA-bd_dom"/>
</dbReference>
<gene>
    <name evidence="5" type="ORF">QE383_001983</name>
</gene>
<keyword evidence="3" id="KW-0472">Membrane</keyword>
<dbReference type="Gene3D" id="2.40.50.1020">
    <property type="entry name" value="LytTr DNA-binding domain"/>
    <property type="match status" value="1"/>
</dbReference>
<feature type="domain" description="HTH LytTR-type" evidence="4">
    <location>
        <begin position="199"/>
        <end position="300"/>
    </location>
</feature>
<dbReference type="GO" id="GO:0003677">
    <property type="term" value="F:DNA binding"/>
    <property type="evidence" value="ECO:0007669"/>
    <property type="project" value="InterPro"/>
</dbReference>
<evidence type="ECO:0000256" key="3">
    <source>
        <dbReference type="SAM" id="Phobius"/>
    </source>
</evidence>
<feature type="transmembrane region" description="Helical" evidence="3">
    <location>
        <begin position="68"/>
        <end position="96"/>
    </location>
</feature>
<keyword evidence="3" id="KW-1133">Transmembrane helix</keyword>
<feature type="transmembrane region" description="Helical" evidence="3">
    <location>
        <begin position="116"/>
        <end position="133"/>
    </location>
</feature>
<dbReference type="InterPro" id="IPR046947">
    <property type="entry name" value="LytR-like"/>
</dbReference>
<dbReference type="Proteomes" id="UP001234354">
    <property type="component" value="Unassembled WGS sequence"/>
</dbReference>
<feature type="region of interest" description="Disordered" evidence="2">
    <location>
        <begin position="167"/>
        <end position="186"/>
    </location>
</feature>
<dbReference type="PANTHER" id="PTHR37299:SF1">
    <property type="entry name" value="STAGE 0 SPORULATION PROTEIN A HOMOLOG"/>
    <property type="match status" value="1"/>
</dbReference>
<keyword evidence="1" id="KW-0902">Two-component regulatory system</keyword>
<keyword evidence="3" id="KW-0812">Transmembrane</keyword>